<dbReference type="EMBL" id="BKAJ01000208">
    <property type="protein sequence ID" value="GEP61231.1"/>
    <property type="molecule type" value="Genomic_DNA"/>
</dbReference>
<organism evidence="2 3">
    <name type="scientific">Reyranella soli</name>
    <dbReference type="NCBI Taxonomy" id="1230389"/>
    <lineage>
        <taxon>Bacteria</taxon>
        <taxon>Pseudomonadati</taxon>
        <taxon>Pseudomonadota</taxon>
        <taxon>Alphaproteobacteria</taxon>
        <taxon>Hyphomicrobiales</taxon>
        <taxon>Reyranellaceae</taxon>
        <taxon>Reyranella</taxon>
    </lineage>
</organism>
<feature type="chain" id="PRO_5021798586" evidence="1">
    <location>
        <begin position="20"/>
        <end position="119"/>
    </location>
</feature>
<dbReference type="OrthoDB" id="4736977at2"/>
<keyword evidence="1" id="KW-0732">Signal</keyword>
<feature type="signal peptide" evidence="1">
    <location>
        <begin position="1"/>
        <end position="19"/>
    </location>
</feature>
<reference evidence="2 3" key="1">
    <citation type="submission" date="2019-07" db="EMBL/GenBank/DDBJ databases">
        <title>Whole genome shotgun sequence of Reyranella soli NBRC 108950.</title>
        <authorList>
            <person name="Hosoyama A."/>
            <person name="Uohara A."/>
            <person name="Ohji S."/>
            <person name="Ichikawa N."/>
        </authorList>
    </citation>
    <scope>NUCLEOTIDE SEQUENCE [LARGE SCALE GENOMIC DNA]</scope>
    <source>
        <strain evidence="2 3">NBRC 108950</strain>
    </source>
</reference>
<sequence length="119" mass="13042">MLRKLLAVVLSLAGGEVAAQETSFLLINGTAYPISQLAVSETDFNFWTPNVLRPPPIKAGERRQVTFNAPTTYCQADLQVGFADGGQPAVWRNLNLCTLSKIKLVYDRMTGMTTASYDD</sequence>
<accession>A0A512NQL3</accession>
<evidence type="ECO:0000313" key="2">
    <source>
        <dbReference type="EMBL" id="GEP61231.1"/>
    </source>
</evidence>
<proteinExistence type="predicted"/>
<dbReference type="Proteomes" id="UP000321058">
    <property type="component" value="Unassembled WGS sequence"/>
</dbReference>
<comment type="caution">
    <text evidence="2">The sequence shown here is derived from an EMBL/GenBank/DDBJ whole genome shotgun (WGS) entry which is preliminary data.</text>
</comment>
<gene>
    <name evidence="2" type="ORF">RSO01_83970</name>
</gene>
<keyword evidence="3" id="KW-1185">Reference proteome</keyword>
<dbReference type="AlphaFoldDB" id="A0A512NQL3"/>
<evidence type="ECO:0000256" key="1">
    <source>
        <dbReference type="SAM" id="SignalP"/>
    </source>
</evidence>
<name>A0A512NQL3_9HYPH</name>
<dbReference type="RefSeq" id="WP_147156546.1">
    <property type="nucleotide sequence ID" value="NZ_BKAJ01000208.1"/>
</dbReference>
<protein>
    <submittedName>
        <fullName evidence="2">Uncharacterized protein</fullName>
    </submittedName>
</protein>
<evidence type="ECO:0000313" key="3">
    <source>
        <dbReference type="Proteomes" id="UP000321058"/>
    </source>
</evidence>